<dbReference type="AlphaFoldDB" id="A0A840NI01"/>
<dbReference type="GO" id="GO:0003677">
    <property type="term" value="F:DNA binding"/>
    <property type="evidence" value="ECO:0007669"/>
    <property type="project" value="InterPro"/>
</dbReference>
<evidence type="ECO:0000313" key="3">
    <source>
        <dbReference type="Proteomes" id="UP000580474"/>
    </source>
</evidence>
<gene>
    <name evidence="2" type="ORF">BJ969_003749</name>
</gene>
<dbReference type="Gene3D" id="1.10.260.40">
    <property type="entry name" value="lambda repressor-like DNA-binding domains"/>
    <property type="match status" value="1"/>
</dbReference>
<dbReference type="SMART" id="SM00530">
    <property type="entry name" value="HTH_XRE"/>
    <property type="match status" value="1"/>
</dbReference>
<dbReference type="Pfam" id="PF13560">
    <property type="entry name" value="HTH_31"/>
    <property type="match status" value="1"/>
</dbReference>
<dbReference type="InterPro" id="IPR010982">
    <property type="entry name" value="Lambda_DNA-bd_dom_sf"/>
</dbReference>
<proteinExistence type="predicted"/>
<dbReference type="SUPFAM" id="SSF47413">
    <property type="entry name" value="lambda repressor-like DNA-binding domains"/>
    <property type="match status" value="1"/>
</dbReference>
<keyword evidence="3" id="KW-1185">Reference proteome</keyword>
<dbReference type="PROSITE" id="PS50943">
    <property type="entry name" value="HTH_CROC1"/>
    <property type="match status" value="1"/>
</dbReference>
<comment type="caution">
    <text evidence="2">The sequence shown here is derived from an EMBL/GenBank/DDBJ whole genome shotgun (WGS) entry which is preliminary data.</text>
</comment>
<dbReference type="RefSeq" id="WP_184480437.1">
    <property type="nucleotide sequence ID" value="NZ_JACHIV010000001.1"/>
</dbReference>
<dbReference type="InterPro" id="IPR001387">
    <property type="entry name" value="Cro/C1-type_HTH"/>
</dbReference>
<dbReference type="EMBL" id="JACHIV010000001">
    <property type="protein sequence ID" value="MBB5070661.1"/>
    <property type="molecule type" value="Genomic_DNA"/>
</dbReference>
<dbReference type="Proteomes" id="UP000580474">
    <property type="component" value="Unassembled WGS sequence"/>
</dbReference>
<name>A0A840NI01_9PSEU</name>
<dbReference type="CDD" id="cd00093">
    <property type="entry name" value="HTH_XRE"/>
    <property type="match status" value="1"/>
</dbReference>
<evidence type="ECO:0000313" key="2">
    <source>
        <dbReference type="EMBL" id="MBB5070661.1"/>
    </source>
</evidence>
<reference evidence="2 3" key="1">
    <citation type="submission" date="2020-08" db="EMBL/GenBank/DDBJ databases">
        <title>Sequencing the genomes of 1000 actinobacteria strains.</title>
        <authorList>
            <person name="Klenk H.-P."/>
        </authorList>
    </citation>
    <scope>NUCLEOTIDE SEQUENCE [LARGE SCALE GENOMIC DNA]</scope>
    <source>
        <strain evidence="2 3">DSM 45582</strain>
    </source>
</reference>
<feature type="domain" description="HTH cro/C1-type" evidence="1">
    <location>
        <begin position="13"/>
        <end position="67"/>
    </location>
</feature>
<dbReference type="InterPro" id="IPR043917">
    <property type="entry name" value="DUF5753"/>
</dbReference>
<protein>
    <submittedName>
        <fullName evidence="2">Transcriptional regulator with XRE-family HTH domain</fullName>
    </submittedName>
</protein>
<organism evidence="2 3">
    <name type="scientific">Saccharopolyspora gloriosae</name>
    <dbReference type="NCBI Taxonomy" id="455344"/>
    <lineage>
        <taxon>Bacteria</taxon>
        <taxon>Bacillati</taxon>
        <taxon>Actinomycetota</taxon>
        <taxon>Actinomycetes</taxon>
        <taxon>Pseudonocardiales</taxon>
        <taxon>Pseudonocardiaceae</taxon>
        <taxon>Saccharopolyspora</taxon>
    </lineage>
</organism>
<sequence length="284" mass="32276">MSNARQITLGKLIRDLRKSAKVTVQQAATHLDCSVAKIGHWERGLYKTNRSELADLLVMYGVDEETRDRAENLRREAAKTQKDSEWWDPFDLPKWFSPFIGLEQEAIEVFTFELGIIPGLLQTRDYAREIHKAGRMTFGEGQIEDLVELRARRQERLSGDDPLVVRAVIAEEALHRLWGNAGVMGQQLDALLEHAERDNVVIRVLPFEAGAHLSPQGSFAVLRFPANTADMAFIDTPLSGRIVDNSRDTSELSRMFSELQHSALDVDQSLELVRTLSDEFHRRQ</sequence>
<dbReference type="Pfam" id="PF19054">
    <property type="entry name" value="DUF5753"/>
    <property type="match status" value="1"/>
</dbReference>
<evidence type="ECO:0000259" key="1">
    <source>
        <dbReference type="PROSITE" id="PS50943"/>
    </source>
</evidence>
<accession>A0A840NI01</accession>